<proteinExistence type="predicted"/>
<dbReference type="InterPro" id="IPR036188">
    <property type="entry name" value="FAD/NAD-bd_sf"/>
</dbReference>
<dbReference type="PRINTS" id="PR00368">
    <property type="entry name" value="FADPNR"/>
</dbReference>
<dbReference type="InterPro" id="IPR032710">
    <property type="entry name" value="NTF2-like_dom_sf"/>
</dbReference>
<dbReference type="InterPro" id="IPR050982">
    <property type="entry name" value="Auxin_biosynth/cation_transpt"/>
</dbReference>
<dbReference type="Pfam" id="PF13738">
    <property type="entry name" value="Pyr_redox_3"/>
    <property type="match status" value="1"/>
</dbReference>
<name>A0A0C3S7D4_PHLG1</name>
<dbReference type="OrthoDB" id="74360at2759"/>
<dbReference type="STRING" id="745531.A0A0C3S7D4"/>
<evidence type="ECO:0008006" key="4">
    <source>
        <dbReference type="Google" id="ProtNLM"/>
    </source>
</evidence>
<dbReference type="GO" id="GO:0050660">
    <property type="term" value="F:flavin adenine dinucleotide binding"/>
    <property type="evidence" value="ECO:0007669"/>
    <property type="project" value="TreeGrafter"/>
</dbReference>
<dbReference type="SUPFAM" id="SSF54427">
    <property type="entry name" value="NTF2-like"/>
    <property type="match status" value="1"/>
</dbReference>
<gene>
    <name evidence="2" type="ORF">PHLGIDRAFT_128135</name>
</gene>
<dbReference type="GO" id="GO:0004497">
    <property type="term" value="F:monooxygenase activity"/>
    <property type="evidence" value="ECO:0007669"/>
    <property type="project" value="TreeGrafter"/>
</dbReference>
<dbReference type="PANTHER" id="PTHR43539">
    <property type="entry name" value="FLAVIN-BINDING MONOOXYGENASE-LIKE PROTEIN (AFU_ORTHOLOGUE AFUA_4G09220)"/>
    <property type="match status" value="1"/>
</dbReference>
<sequence>MSQTDSTEATAVATSWLANLTLAIGSADPQAFAAVFLPNGWFRDVLTFSWDTRSLRGPEAIASYLTETHRLAEVSNVTLDKELYYLPHFVPGPGGSSGVEVGFLYETTHAVGKAYAHLEKDERGSWKALTLTMIITDLKGHEEPENVAADWETGGRTWGDIEAERRSQIESDPYVLIVGGGQCGLSVAARFRQMGISALLIEKNDRIGDNWRKRYNSLALHTPKVHHQLLYQPFPTNWPLYTPRDKVADWFEAYSENQHLVYWLRSTLSGRPQYDATRRVWDVTVDRNGTPVRLRPTHIILATGAFAAPHTPALEGRAAFRGAALHAAEFKDAKPFAGQRVVVVGAGNSSIDICQDLALGGAAAVTMVQRSPTCVVSRSSVCEDMYAHAWTPGAPVEVGDFKSACQPLGWLKEIAVSSQAAQWEREKVLHEKLKRGGVRLYLGPDGQGQYLLVYERGGGYWMDKGAADLIASGAIKIKQGAPAAFSSSGLVFEDGSSLTADAVIFATGYELMRELYKKTFGEDVINSTSETWGLDSEGEIQGSFRPIGHPGLWYAIGDFYNCRFMSKQLALLIKAAQLGLYKPEFRNAAPAKHALTTGELVKPKL</sequence>
<dbReference type="PANTHER" id="PTHR43539:SF68">
    <property type="entry name" value="FLAVIN-BINDING MONOOXYGENASE-LIKE PROTEIN (AFU_ORTHOLOGUE AFUA_4G09220)"/>
    <property type="match status" value="1"/>
</dbReference>
<accession>A0A0C3S7D4</accession>
<dbReference type="EMBL" id="KN840512">
    <property type="protein sequence ID" value="KIP06717.1"/>
    <property type="molecule type" value="Genomic_DNA"/>
</dbReference>
<organism evidence="2 3">
    <name type="scientific">Phlebiopsis gigantea (strain 11061_1 CR5-6)</name>
    <name type="common">White-rot fungus</name>
    <name type="synonym">Peniophora gigantea</name>
    <dbReference type="NCBI Taxonomy" id="745531"/>
    <lineage>
        <taxon>Eukaryota</taxon>
        <taxon>Fungi</taxon>
        <taxon>Dikarya</taxon>
        <taxon>Basidiomycota</taxon>
        <taxon>Agaricomycotina</taxon>
        <taxon>Agaricomycetes</taxon>
        <taxon>Polyporales</taxon>
        <taxon>Phanerochaetaceae</taxon>
        <taxon>Phlebiopsis</taxon>
    </lineage>
</organism>
<keyword evidence="3" id="KW-1185">Reference proteome</keyword>
<dbReference type="AlphaFoldDB" id="A0A0C3S7D4"/>
<dbReference type="Gene3D" id="3.50.50.60">
    <property type="entry name" value="FAD/NAD(P)-binding domain"/>
    <property type="match status" value="1"/>
</dbReference>
<keyword evidence="1" id="KW-0560">Oxidoreductase</keyword>
<dbReference type="HOGENOM" id="CLU_015676_1_0_1"/>
<evidence type="ECO:0000256" key="1">
    <source>
        <dbReference type="ARBA" id="ARBA00023002"/>
    </source>
</evidence>
<dbReference type="SUPFAM" id="SSF51905">
    <property type="entry name" value="FAD/NAD(P)-binding domain"/>
    <property type="match status" value="1"/>
</dbReference>
<evidence type="ECO:0000313" key="3">
    <source>
        <dbReference type="Proteomes" id="UP000053257"/>
    </source>
</evidence>
<dbReference type="Proteomes" id="UP000053257">
    <property type="component" value="Unassembled WGS sequence"/>
</dbReference>
<evidence type="ECO:0000313" key="2">
    <source>
        <dbReference type="EMBL" id="KIP06717.1"/>
    </source>
</evidence>
<dbReference type="PRINTS" id="PR00411">
    <property type="entry name" value="PNDRDTASEI"/>
</dbReference>
<reference evidence="2 3" key="1">
    <citation type="journal article" date="2014" name="PLoS Genet.">
        <title>Analysis of the Phlebiopsis gigantea genome, transcriptome and secretome provides insight into its pioneer colonization strategies of wood.</title>
        <authorList>
            <person name="Hori C."/>
            <person name="Ishida T."/>
            <person name="Igarashi K."/>
            <person name="Samejima M."/>
            <person name="Suzuki H."/>
            <person name="Master E."/>
            <person name="Ferreira P."/>
            <person name="Ruiz-Duenas F.J."/>
            <person name="Held B."/>
            <person name="Canessa P."/>
            <person name="Larrondo L.F."/>
            <person name="Schmoll M."/>
            <person name="Druzhinina I.S."/>
            <person name="Kubicek C.P."/>
            <person name="Gaskell J.A."/>
            <person name="Kersten P."/>
            <person name="St John F."/>
            <person name="Glasner J."/>
            <person name="Sabat G."/>
            <person name="Splinter BonDurant S."/>
            <person name="Syed K."/>
            <person name="Yadav J."/>
            <person name="Mgbeahuruike A.C."/>
            <person name="Kovalchuk A."/>
            <person name="Asiegbu F.O."/>
            <person name="Lackner G."/>
            <person name="Hoffmeister D."/>
            <person name="Rencoret J."/>
            <person name="Gutierrez A."/>
            <person name="Sun H."/>
            <person name="Lindquist E."/>
            <person name="Barry K."/>
            <person name="Riley R."/>
            <person name="Grigoriev I.V."/>
            <person name="Henrissat B."/>
            <person name="Kues U."/>
            <person name="Berka R.M."/>
            <person name="Martinez A.T."/>
            <person name="Covert S.F."/>
            <person name="Blanchette R.A."/>
            <person name="Cullen D."/>
        </authorList>
    </citation>
    <scope>NUCLEOTIDE SEQUENCE [LARGE SCALE GENOMIC DNA]</scope>
    <source>
        <strain evidence="2 3">11061_1 CR5-6</strain>
    </source>
</reference>
<protein>
    <recommendedName>
        <fullName evidence="4">FAD/NAD(P)-binding domain-containing protein</fullName>
    </recommendedName>
</protein>